<sequence length="313" mass="36053">MKVVCFLPDSIAFQNKLGMLTRSAGVDFQPCKTEEEAKLFASKEKNDRFFLFTDAKKVDFLKEFSFAYPESRIIVILQESLQKIIPSLIDCVNIQCFVATNNGEFDARELILLLKKFESKDYPGLDKHLGFPAIFSEKIIKNQADKREALTLLEGFILKIGGNTERFKQYAQRVCDLADELLLNAVFDANPRLKDKARHEPFELQDQESVKMKWGFDGEVFGISVLDQFGGLTKKTVMQYLDDNQKTESMGKRASGGLGIKLIFDRLHHYIVNVKPGKTTEIVCLMRFDKRFKDFDSRLRSFHFFLVEDHQTK</sequence>
<name>A0A1L4D336_9BACT</name>
<evidence type="ECO:0000313" key="1">
    <source>
        <dbReference type="EMBL" id="APJ04602.1"/>
    </source>
</evidence>
<evidence type="ECO:0000313" key="2">
    <source>
        <dbReference type="Proteomes" id="UP000184731"/>
    </source>
</evidence>
<dbReference type="OrthoDB" id="5288474at2"/>
<reference evidence="1 2" key="1">
    <citation type="submission" date="2016-10" db="EMBL/GenBank/DDBJ databases">
        <title>Silvanigrella aquatica sp. nov., isolated from a freshwater lake located in the Black Forest, Germany, description of Silvanigrellaceae fam. nov., Silvanigrellales ord. nov., reclassification of the order Bdellovibrionales in the class Oligoflexia, reclassification of the families Bacteriovoracaceae and Halobacteriovoraceae in the new order Bacteriovoracales ord. nov., and reclassification of the family Pseudobacteriovoracaceae in the order Oligoflexiales.</title>
        <authorList>
            <person name="Hahn M.W."/>
            <person name="Schmidt J."/>
            <person name="Koll U."/>
            <person name="Rohde M."/>
            <person name="Verbag S."/>
            <person name="Pitt A."/>
            <person name="Nakai R."/>
            <person name="Naganuma T."/>
            <person name="Lang E."/>
        </authorList>
    </citation>
    <scope>NUCLEOTIDE SEQUENCE [LARGE SCALE GENOMIC DNA]</scope>
    <source>
        <strain evidence="1 2">MWH-Nonnen-W8red</strain>
    </source>
</reference>
<proteinExistence type="predicted"/>
<dbReference type="KEGG" id="saqi:AXG55_12075"/>
<protein>
    <submittedName>
        <fullName evidence="1">Uncharacterized protein</fullName>
    </submittedName>
</protein>
<dbReference type="EMBL" id="CP017834">
    <property type="protein sequence ID" value="APJ04602.1"/>
    <property type="molecule type" value="Genomic_DNA"/>
</dbReference>
<keyword evidence="2" id="KW-1185">Reference proteome</keyword>
<accession>A0A1L4D336</accession>
<gene>
    <name evidence="1" type="ORF">AXG55_12075</name>
</gene>
<dbReference type="RefSeq" id="WP_148698351.1">
    <property type="nucleotide sequence ID" value="NZ_CP017834.1"/>
</dbReference>
<organism evidence="1 2">
    <name type="scientific">Silvanigrella aquatica</name>
    <dbReference type="NCBI Taxonomy" id="1915309"/>
    <lineage>
        <taxon>Bacteria</taxon>
        <taxon>Pseudomonadati</taxon>
        <taxon>Bdellovibrionota</taxon>
        <taxon>Oligoflexia</taxon>
        <taxon>Silvanigrellales</taxon>
        <taxon>Silvanigrellaceae</taxon>
        <taxon>Silvanigrella</taxon>
    </lineage>
</organism>
<dbReference type="STRING" id="1915309.AXG55_12075"/>
<dbReference type="Proteomes" id="UP000184731">
    <property type="component" value="Chromosome"/>
</dbReference>
<dbReference type="AlphaFoldDB" id="A0A1L4D336"/>